<comment type="caution">
    <text evidence="2">The sequence shown here is derived from an EMBL/GenBank/DDBJ whole genome shotgun (WGS) entry which is preliminary data.</text>
</comment>
<proteinExistence type="predicted"/>
<dbReference type="Proteomes" id="UP001595075">
    <property type="component" value="Unassembled WGS sequence"/>
</dbReference>
<dbReference type="EMBL" id="JAZHXI010000016">
    <property type="protein sequence ID" value="KAL2063070.1"/>
    <property type="molecule type" value="Genomic_DNA"/>
</dbReference>
<evidence type="ECO:0000313" key="2">
    <source>
        <dbReference type="EMBL" id="KAL2063070.1"/>
    </source>
</evidence>
<protein>
    <submittedName>
        <fullName evidence="2">Uncharacterized protein</fullName>
    </submittedName>
</protein>
<feature type="compositionally biased region" description="Polar residues" evidence="1">
    <location>
        <begin position="104"/>
        <end position="120"/>
    </location>
</feature>
<sequence length="120" mass="12408">MLTIAVQEADKLNNMSLSQRADVNLVEHTAEKFSLGIVDLTTLCTDYSVSVSSMLKQISPCSWAAVGGQGQSPYVRGGVQQGDSKDGHSMLSGSFSDSAAAVSTGHSPLSIGTETNGSVV</sequence>
<evidence type="ECO:0000313" key="3">
    <source>
        <dbReference type="Proteomes" id="UP001595075"/>
    </source>
</evidence>
<reference evidence="2 3" key="1">
    <citation type="journal article" date="2024" name="Commun. Biol.">
        <title>Comparative genomic analysis of thermophilic fungi reveals convergent evolutionary adaptations and gene losses.</title>
        <authorList>
            <person name="Steindorff A.S."/>
            <person name="Aguilar-Pontes M.V."/>
            <person name="Robinson A.J."/>
            <person name="Andreopoulos B."/>
            <person name="LaButti K."/>
            <person name="Kuo A."/>
            <person name="Mondo S."/>
            <person name="Riley R."/>
            <person name="Otillar R."/>
            <person name="Haridas S."/>
            <person name="Lipzen A."/>
            <person name="Grimwood J."/>
            <person name="Schmutz J."/>
            <person name="Clum A."/>
            <person name="Reid I.D."/>
            <person name="Moisan M.C."/>
            <person name="Butler G."/>
            <person name="Nguyen T.T.M."/>
            <person name="Dewar K."/>
            <person name="Conant G."/>
            <person name="Drula E."/>
            <person name="Henrissat B."/>
            <person name="Hansel C."/>
            <person name="Singer S."/>
            <person name="Hutchinson M.I."/>
            <person name="de Vries R.P."/>
            <person name="Natvig D.O."/>
            <person name="Powell A.J."/>
            <person name="Tsang A."/>
            <person name="Grigoriev I.V."/>
        </authorList>
    </citation>
    <scope>NUCLEOTIDE SEQUENCE [LARGE SCALE GENOMIC DNA]</scope>
    <source>
        <strain evidence="2 3">CBS 494.80</strain>
    </source>
</reference>
<dbReference type="InterPro" id="IPR036928">
    <property type="entry name" value="AS_sf"/>
</dbReference>
<evidence type="ECO:0000256" key="1">
    <source>
        <dbReference type="SAM" id="MobiDB-lite"/>
    </source>
</evidence>
<name>A0ABR4BZI4_9HELO</name>
<organism evidence="2 3">
    <name type="scientific">Oculimacula yallundae</name>
    <dbReference type="NCBI Taxonomy" id="86028"/>
    <lineage>
        <taxon>Eukaryota</taxon>
        <taxon>Fungi</taxon>
        <taxon>Dikarya</taxon>
        <taxon>Ascomycota</taxon>
        <taxon>Pezizomycotina</taxon>
        <taxon>Leotiomycetes</taxon>
        <taxon>Helotiales</taxon>
        <taxon>Ploettnerulaceae</taxon>
        <taxon>Oculimacula</taxon>
    </lineage>
</organism>
<accession>A0ABR4BZI4</accession>
<feature type="region of interest" description="Disordered" evidence="1">
    <location>
        <begin position="74"/>
        <end position="120"/>
    </location>
</feature>
<dbReference type="Gene3D" id="3.90.1300.10">
    <property type="entry name" value="Amidase signature (AS) domain"/>
    <property type="match status" value="1"/>
</dbReference>
<keyword evidence="3" id="KW-1185">Reference proteome</keyword>
<gene>
    <name evidence="2" type="ORF">VTL71DRAFT_6142</name>
</gene>